<accession>A0ABM7PTZ1</accession>
<protein>
    <recommendedName>
        <fullName evidence="3">Permuted papain-like amidase YaeF/Yiix C92 family enzyme</fullName>
    </recommendedName>
</protein>
<evidence type="ECO:0008006" key="3">
    <source>
        <dbReference type="Google" id="ProtNLM"/>
    </source>
</evidence>
<dbReference type="EMBL" id="AP024525">
    <property type="protein sequence ID" value="BCT75603.1"/>
    <property type="molecule type" value="Genomic_DNA"/>
</dbReference>
<gene>
    <name evidence="1" type="ORF">SCMU_14450</name>
</gene>
<dbReference type="RefSeq" id="WP_229232329.1">
    <property type="nucleotide sequence ID" value="NZ_AP024525.1"/>
</dbReference>
<proteinExistence type="predicted"/>
<evidence type="ECO:0000313" key="2">
    <source>
        <dbReference type="Proteomes" id="UP001319861"/>
    </source>
</evidence>
<dbReference type="Proteomes" id="UP001319861">
    <property type="component" value="Chromosome"/>
</dbReference>
<organism evidence="1 2">
    <name type="scientific">Sinomonas cyclohexanicum</name>
    <name type="common">Corynebacterium cyclohexanicum</name>
    <dbReference type="NCBI Taxonomy" id="322009"/>
    <lineage>
        <taxon>Bacteria</taxon>
        <taxon>Bacillati</taxon>
        <taxon>Actinomycetota</taxon>
        <taxon>Actinomycetes</taxon>
        <taxon>Micrococcales</taxon>
        <taxon>Micrococcaceae</taxon>
        <taxon>Sinomonas</taxon>
    </lineage>
</organism>
<reference evidence="1 2" key="1">
    <citation type="journal article" date="2021" name="J. Biosci. Bioeng.">
        <title>Identification and characterization of a chc gene cluster responsible for the aromatization pathway of cyclohexanecarboxylate degradation in Sinomonas cyclohexanicum ATCC 51369.</title>
        <authorList>
            <person name="Yamamoto T."/>
            <person name="Hasegawa Y."/>
            <person name="Lau P.C.K."/>
            <person name="Iwaki H."/>
        </authorList>
    </citation>
    <scope>NUCLEOTIDE SEQUENCE [LARGE SCALE GENOMIC DNA]</scope>
    <source>
        <strain evidence="1 2">ATCC 51369</strain>
    </source>
</reference>
<dbReference type="InterPro" id="IPR038765">
    <property type="entry name" value="Papain-like_cys_pep_sf"/>
</dbReference>
<evidence type="ECO:0000313" key="1">
    <source>
        <dbReference type="EMBL" id="BCT75603.1"/>
    </source>
</evidence>
<keyword evidence="2" id="KW-1185">Reference proteome</keyword>
<dbReference type="SUPFAM" id="SSF54001">
    <property type="entry name" value="Cysteine proteinases"/>
    <property type="match status" value="1"/>
</dbReference>
<dbReference type="Gene3D" id="3.90.1720.10">
    <property type="entry name" value="endopeptidase domain like (from Nostoc punctiforme)"/>
    <property type="match status" value="1"/>
</dbReference>
<sequence>MGDPLPGQVAVIPAHRAPVPWLIAAATGSHSYHMVCAIGGGRVVSAEPGGVRFRLVSEWPTAVWSQYPLSGLAGQRAADFAVAQVGKPYAFADDALIGVERLLRFRFPGWVRRAYEADGQWQCAQLATATLLAGGVDPFPGDRDKLGDVAPGDYERAFVRAGWVAASVFSSVVLAPW</sequence>
<name>A0ABM7PTZ1_SINCY</name>